<dbReference type="PRINTS" id="PR00455">
    <property type="entry name" value="HTHTETR"/>
</dbReference>
<dbReference type="SUPFAM" id="SSF46689">
    <property type="entry name" value="Homeodomain-like"/>
    <property type="match status" value="1"/>
</dbReference>
<evidence type="ECO:0000256" key="5">
    <source>
        <dbReference type="SAM" id="MobiDB-lite"/>
    </source>
</evidence>
<keyword evidence="2 4" id="KW-0238">DNA-binding</keyword>
<feature type="region of interest" description="Disordered" evidence="5">
    <location>
        <begin position="1"/>
        <end position="39"/>
    </location>
</feature>
<sequence>MTAVIDDRQQWPYGDDTQSSHTTRKGGSPAGSAREARRRETRARIFDAAVAEIGRSGLAAADVTAIANTVGVVRGTFYFHFPTKEHVLVELERHEEANIVAELRDAPTGDGDLISILLLLVRHVLAAERRLGPVVFRDMLGLHFSSTRPVEDEVAEHPLAEFLCGVITAAQHAGQIPPNADAGELGVFFLTGLFALLATGVQDSPTADAVLGRYVTTIVKGMETR</sequence>
<proteinExistence type="predicted"/>
<feature type="DNA-binding region" description="H-T-H motif" evidence="4">
    <location>
        <begin position="62"/>
        <end position="81"/>
    </location>
</feature>
<gene>
    <name evidence="7" type="ORF">SAMN02799620_01674</name>
</gene>
<evidence type="ECO:0000259" key="6">
    <source>
        <dbReference type="PROSITE" id="PS50977"/>
    </source>
</evidence>
<evidence type="ECO:0000256" key="2">
    <source>
        <dbReference type="ARBA" id="ARBA00023125"/>
    </source>
</evidence>
<dbReference type="Gene3D" id="1.10.357.10">
    <property type="entry name" value="Tetracycline Repressor, domain 2"/>
    <property type="match status" value="1"/>
</dbReference>
<organism evidence="7 8">
    <name type="scientific">Mycolicibacterium fluoranthenivorans</name>
    <dbReference type="NCBI Taxonomy" id="258505"/>
    <lineage>
        <taxon>Bacteria</taxon>
        <taxon>Bacillati</taxon>
        <taxon>Actinomycetota</taxon>
        <taxon>Actinomycetes</taxon>
        <taxon>Mycobacteriales</taxon>
        <taxon>Mycobacteriaceae</taxon>
        <taxon>Mycolicibacterium</taxon>
    </lineage>
</organism>
<dbReference type="PANTHER" id="PTHR30055:SF234">
    <property type="entry name" value="HTH-TYPE TRANSCRIPTIONAL REGULATOR BETI"/>
    <property type="match status" value="1"/>
</dbReference>
<dbReference type="PANTHER" id="PTHR30055">
    <property type="entry name" value="HTH-TYPE TRANSCRIPTIONAL REGULATOR RUTR"/>
    <property type="match status" value="1"/>
</dbReference>
<dbReference type="AlphaFoldDB" id="A0A1G4VU63"/>
<dbReference type="InterPro" id="IPR009057">
    <property type="entry name" value="Homeodomain-like_sf"/>
</dbReference>
<evidence type="ECO:0000313" key="8">
    <source>
        <dbReference type="Proteomes" id="UP000199707"/>
    </source>
</evidence>
<dbReference type="STRING" id="1502745.SAMN02799620_01674"/>
<evidence type="ECO:0000256" key="4">
    <source>
        <dbReference type="PROSITE-ProRule" id="PRU00335"/>
    </source>
</evidence>
<dbReference type="GO" id="GO:0003700">
    <property type="term" value="F:DNA-binding transcription factor activity"/>
    <property type="evidence" value="ECO:0007669"/>
    <property type="project" value="TreeGrafter"/>
</dbReference>
<feature type="domain" description="HTH tetR-type" evidence="6">
    <location>
        <begin position="39"/>
        <end position="99"/>
    </location>
</feature>
<accession>A0A1G4VU63</accession>
<evidence type="ECO:0000313" key="7">
    <source>
        <dbReference type="EMBL" id="SCX12026.1"/>
    </source>
</evidence>
<dbReference type="Pfam" id="PF00440">
    <property type="entry name" value="TetR_N"/>
    <property type="match status" value="1"/>
</dbReference>
<keyword evidence="1" id="KW-0805">Transcription regulation</keyword>
<dbReference type="PROSITE" id="PS50977">
    <property type="entry name" value="HTH_TETR_2"/>
    <property type="match status" value="1"/>
</dbReference>
<evidence type="ECO:0000256" key="1">
    <source>
        <dbReference type="ARBA" id="ARBA00023015"/>
    </source>
</evidence>
<evidence type="ECO:0000256" key="3">
    <source>
        <dbReference type="ARBA" id="ARBA00023163"/>
    </source>
</evidence>
<dbReference type="InterPro" id="IPR001647">
    <property type="entry name" value="HTH_TetR"/>
</dbReference>
<dbReference type="GO" id="GO:0000976">
    <property type="term" value="F:transcription cis-regulatory region binding"/>
    <property type="evidence" value="ECO:0007669"/>
    <property type="project" value="TreeGrafter"/>
</dbReference>
<keyword evidence="3" id="KW-0804">Transcription</keyword>
<dbReference type="Proteomes" id="UP000199707">
    <property type="component" value="Unassembled WGS sequence"/>
</dbReference>
<reference evidence="8" key="1">
    <citation type="submission" date="2016-10" db="EMBL/GenBank/DDBJ databases">
        <authorList>
            <person name="Varghese N."/>
            <person name="Submissions S."/>
        </authorList>
    </citation>
    <scope>NUCLEOTIDE SEQUENCE [LARGE SCALE GENOMIC DNA]</scope>
    <source>
        <strain evidence="8">UNC267MFSha1.1M11</strain>
    </source>
</reference>
<dbReference type="EMBL" id="FMUB01000003">
    <property type="protein sequence ID" value="SCX12026.1"/>
    <property type="molecule type" value="Genomic_DNA"/>
</dbReference>
<protein>
    <submittedName>
        <fullName evidence="7">Transcriptional regulator, TetR family</fullName>
    </submittedName>
</protein>
<dbReference type="InterPro" id="IPR050109">
    <property type="entry name" value="HTH-type_TetR-like_transc_reg"/>
</dbReference>
<name>A0A1G4VU63_9MYCO</name>